<sequence>MILESKGVPRVNTPPPVSSTLLTDSQEKKIAVPKPIRVLTDRVANLDDFVQPWTRSPPKKFDQEPSLGKWQFIPDSSSRGNIQLAPLPDSYDLDRGLLLSVQAIQAVLETKGFPVIVGIGGPSGSGKTSLAQKMANIIGCEVISLESYYKPEQVRDYKYDEYSSLDIALLTKVMPFSLIKSTDFLGAN</sequence>
<gene>
    <name evidence="2" type="ORF">TRITD_2Av1G155310</name>
</gene>
<proteinExistence type="predicted"/>
<accession>A0A9R1NU75</accession>
<dbReference type="AlphaFoldDB" id="A0A9R1NU75"/>
<dbReference type="PANTHER" id="PTHR10285">
    <property type="entry name" value="URIDINE KINASE"/>
    <property type="match status" value="1"/>
</dbReference>
<dbReference type="Gene3D" id="3.40.50.300">
    <property type="entry name" value="P-loop containing nucleotide triphosphate hydrolases"/>
    <property type="match status" value="1"/>
</dbReference>
<reference evidence="2 3" key="1">
    <citation type="submission" date="2017-09" db="EMBL/GenBank/DDBJ databases">
        <authorList>
            <consortium name="International Durum Wheat Genome Sequencing Consortium (IDWGSC)"/>
            <person name="Milanesi L."/>
        </authorList>
    </citation>
    <scope>NUCLEOTIDE SEQUENCE [LARGE SCALE GENOMIC DNA]</scope>
    <source>
        <strain evidence="3">cv. Svevo</strain>
    </source>
</reference>
<feature type="region of interest" description="Disordered" evidence="1">
    <location>
        <begin position="1"/>
        <end position="25"/>
    </location>
</feature>
<keyword evidence="3" id="KW-1185">Reference proteome</keyword>
<organism evidence="2 3">
    <name type="scientific">Triticum turgidum subsp. durum</name>
    <name type="common">Durum wheat</name>
    <name type="synonym">Triticum durum</name>
    <dbReference type="NCBI Taxonomy" id="4567"/>
    <lineage>
        <taxon>Eukaryota</taxon>
        <taxon>Viridiplantae</taxon>
        <taxon>Streptophyta</taxon>
        <taxon>Embryophyta</taxon>
        <taxon>Tracheophyta</taxon>
        <taxon>Spermatophyta</taxon>
        <taxon>Magnoliopsida</taxon>
        <taxon>Liliopsida</taxon>
        <taxon>Poales</taxon>
        <taxon>Poaceae</taxon>
        <taxon>BOP clade</taxon>
        <taxon>Pooideae</taxon>
        <taxon>Triticodae</taxon>
        <taxon>Triticeae</taxon>
        <taxon>Triticinae</taxon>
        <taxon>Triticum</taxon>
    </lineage>
</organism>
<dbReference type="PRINTS" id="PR00988">
    <property type="entry name" value="URIDINKINASE"/>
</dbReference>
<evidence type="ECO:0000256" key="1">
    <source>
        <dbReference type="SAM" id="MobiDB-lite"/>
    </source>
</evidence>
<dbReference type="SUPFAM" id="SSF52540">
    <property type="entry name" value="P-loop containing nucleoside triphosphate hydrolases"/>
    <property type="match status" value="1"/>
</dbReference>
<dbReference type="EMBL" id="LT934113">
    <property type="protein sequence ID" value="VAH31219.1"/>
    <property type="molecule type" value="Genomic_DNA"/>
</dbReference>
<protein>
    <submittedName>
        <fullName evidence="2">Uncharacterized protein</fullName>
    </submittedName>
</protein>
<name>A0A9R1NU75_TRITD</name>
<dbReference type="InterPro" id="IPR027417">
    <property type="entry name" value="P-loop_NTPase"/>
</dbReference>
<evidence type="ECO:0000313" key="2">
    <source>
        <dbReference type="EMBL" id="VAH31219.1"/>
    </source>
</evidence>
<dbReference type="Proteomes" id="UP000324705">
    <property type="component" value="Chromosome 2A"/>
</dbReference>
<dbReference type="Gramene" id="TRITD2Av1G155310.18">
    <property type="protein sequence ID" value="TRITD2Av1G155310.18"/>
    <property type="gene ID" value="TRITD2Av1G155310"/>
</dbReference>
<evidence type="ECO:0000313" key="3">
    <source>
        <dbReference type="Proteomes" id="UP000324705"/>
    </source>
</evidence>